<evidence type="ECO:0000256" key="1">
    <source>
        <dbReference type="ARBA" id="ARBA00093770"/>
    </source>
</evidence>
<dbReference type="Pfam" id="PF11307">
    <property type="entry name" value="DUF3109"/>
    <property type="match status" value="1"/>
</dbReference>
<reference evidence="2 3" key="1">
    <citation type="submission" date="2010-09" db="EMBL/GenBank/DDBJ databases">
        <authorList>
            <person name="Harkins D.M."/>
            <person name="Madupu R."/>
            <person name="Durkin A.S."/>
            <person name="Torralba M."/>
            <person name="Methe B."/>
            <person name="Sutton G.G."/>
            <person name="Nelson K.E."/>
        </authorList>
    </citation>
    <scope>NUCLEOTIDE SEQUENCE [LARGE SCALE GENOMIC DNA]</scope>
    <source>
        <strain evidence="2 3">CRIS 21A-A</strain>
    </source>
</reference>
<evidence type="ECO:0008006" key="4">
    <source>
        <dbReference type="Google" id="ProtNLM"/>
    </source>
</evidence>
<gene>
    <name evidence="2" type="ORF">HMPREF9018_1723</name>
</gene>
<protein>
    <recommendedName>
        <fullName evidence="4">DUF3109 family protein</fullName>
    </recommendedName>
</protein>
<evidence type="ECO:0000313" key="2">
    <source>
        <dbReference type="EMBL" id="EFN91626.1"/>
    </source>
</evidence>
<evidence type="ECO:0000313" key="3">
    <source>
        <dbReference type="Proteomes" id="UP000016016"/>
    </source>
</evidence>
<dbReference type="InterPro" id="IPR021458">
    <property type="entry name" value="Rv0495c"/>
</dbReference>
<sequence>MVSRDTFSEQIVLVGNVYVSTKLFTVNFCCDLDSCHGRCCVEGESGAPVTIDEVMEIEDSVDEVWKDLSASAQTVIDKQGVAYTDIDGDLVTSIVNGKDCVFTCYDKENCLCSLEKRYREGSISFVKPISCALYPVREKDFHDGTFGINYHKWDICKDAIKKGEALQLPLYKFLEVPLKRRFGVEWYDELSAIGEQIFLLRQAEKTKKRNDACLF</sequence>
<dbReference type="EMBL" id="ADFQ01000027">
    <property type="protein sequence ID" value="EFN91626.1"/>
    <property type="molecule type" value="Genomic_DNA"/>
</dbReference>
<organism evidence="2 3">
    <name type="scientific">Prevotella amnii CRIS 21A-A</name>
    <dbReference type="NCBI Taxonomy" id="679191"/>
    <lineage>
        <taxon>Bacteria</taxon>
        <taxon>Pseudomonadati</taxon>
        <taxon>Bacteroidota</taxon>
        <taxon>Bacteroidia</taxon>
        <taxon>Bacteroidales</taxon>
        <taxon>Prevotellaceae</taxon>
        <taxon>Prevotella</taxon>
    </lineage>
</organism>
<proteinExistence type="inferred from homology"/>
<dbReference type="Proteomes" id="UP000016016">
    <property type="component" value="Unassembled WGS sequence"/>
</dbReference>
<comment type="caution">
    <text evidence="2">The sequence shown here is derived from an EMBL/GenBank/DDBJ whole genome shotgun (WGS) entry which is preliminary data.</text>
</comment>
<name>E1GUQ8_9BACT</name>
<dbReference type="eggNOG" id="COG0727">
    <property type="taxonomic scope" value="Bacteria"/>
</dbReference>
<dbReference type="RefSeq" id="WP_008447987.1">
    <property type="nucleotide sequence ID" value="NZ_ADFQ01000027.1"/>
</dbReference>
<accession>E1GUQ8</accession>
<comment type="similarity">
    <text evidence="1">Belongs to the Rv0495c family.</text>
</comment>
<dbReference type="AlphaFoldDB" id="E1GUQ8"/>